<evidence type="ECO:0000313" key="3">
    <source>
        <dbReference type="Proteomes" id="UP000250043"/>
    </source>
</evidence>
<dbReference type="EMBL" id="KV722551">
    <property type="protein sequence ID" value="OCH85982.1"/>
    <property type="molecule type" value="Genomic_DNA"/>
</dbReference>
<dbReference type="Gene3D" id="1.10.340.70">
    <property type="match status" value="1"/>
</dbReference>
<evidence type="ECO:0000313" key="2">
    <source>
        <dbReference type="EMBL" id="OCH85982.1"/>
    </source>
</evidence>
<feature type="non-terminal residue" evidence="2">
    <location>
        <position position="1"/>
    </location>
</feature>
<organism evidence="2 3">
    <name type="scientific">Obba rivulosa</name>
    <dbReference type="NCBI Taxonomy" id="1052685"/>
    <lineage>
        <taxon>Eukaryota</taxon>
        <taxon>Fungi</taxon>
        <taxon>Dikarya</taxon>
        <taxon>Basidiomycota</taxon>
        <taxon>Agaricomycotina</taxon>
        <taxon>Agaricomycetes</taxon>
        <taxon>Polyporales</taxon>
        <taxon>Gelatoporiaceae</taxon>
        <taxon>Obba</taxon>
    </lineage>
</organism>
<feature type="domain" description="Integrase zinc-binding" evidence="1">
    <location>
        <begin position="2"/>
        <end position="55"/>
    </location>
</feature>
<dbReference type="OrthoDB" id="2672547at2759"/>
<name>A0A8E2APZ5_9APHY</name>
<gene>
    <name evidence="2" type="ORF">OBBRIDRAFT_738892</name>
</gene>
<dbReference type="InterPro" id="IPR041588">
    <property type="entry name" value="Integrase_H2C2"/>
</dbReference>
<dbReference type="Pfam" id="PF17921">
    <property type="entry name" value="Integrase_H2C2"/>
    <property type="match status" value="1"/>
</dbReference>
<dbReference type="AlphaFoldDB" id="A0A8E2APZ5"/>
<keyword evidence="3" id="KW-1185">Reference proteome</keyword>
<protein>
    <recommendedName>
        <fullName evidence="1">Integrase zinc-binding domain-containing protein</fullName>
    </recommendedName>
</protein>
<proteinExistence type="predicted"/>
<evidence type="ECO:0000259" key="1">
    <source>
        <dbReference type="Pfam" id="PF17921"/>
    </source>
</evidence>
<dbReference type="Proteomes" id="UP000250043">
    <property type="component" value="Unassembled WGS sequence"/>
</dbReference>
<sequence>RTLAKVIIDHAHITIGHFRLQKISEYVWWWFWWPKIDYNIKCFCVTCGTCQTTRPHNHLQQGMLHSLSIP</sequence>
<reference evidence="2 3" key="1">
    <citation type="submission" date="2016-07" db="EMBL/GenBank/DDBJ databases">
        <title>Draft genome of the white-rot fungus Obba rivulosa 3A-2.</title>
        <authorList>
            <consortium name="DOE Joint Genome Institute"/>
            <person name="Miettinen O."/>
            <person name="Riley R."/>
            <person name="Acob R."/>
            <person name="Barry K."/>
            <person name="Cullen D."/>
            <person name="De Vries R."/>
            <person name="Hainaut M."/>
            <person name="Hatakka A."/>
            <person name="Henrissat B."/>
            <person name="Hilden K."/>
            <person name="Kuo R."/>
            <person name="Labutti K."/>
            <person name="Lipzen A."/>
            <person name="Makela M.R."/>
            <person name="Sandor L."/>
            <person name="Spatafora J.W."/>
            <person name="Grigoriev I.V."/>
            <person name="Hibbett D.S."/>
        </authorList>
    </citation>
    <scope>NUCLEOTIDE SEQUENCE [LARGE SCALE GENOMIC DNA]</scope>
    <source>
        <strain evidence="2 3">3A-2</strain>
    </source>
</reference>
<accession>A0A8E2APZ5</accession>